<dbReference type="GO" id="GO:0016746">
    <property type="term" value="F:acyltransferase activity"/>
    <property type="evidence" value="ECO:0007669"/>
    <property type="project" value="InterPro"/>
</dbReference>
<feature type="compositionally biased region" description="Basic residues" evidence="2">
    <location>
        <begin position="62"/>
        <end position="73"/>
    </location>
</feature>
<reference evidence="5" key="1">
    <citation type="submission" date="2018-02" db="EMBL/GenBank/DDBJ databases">
        <title>Draft genome sequencing of Rhodococcus opacus KU647198.</title>
        <authorList>
            <person name="Zheng B.-X."/>
        </authorList>
    </citation>
    <scope>NUCLEOTIDE SEQUENCE [LARGE SCALE GENOMIC DNA]</scope>
    <source>
        <strain evidence="5">04-OD7</strain>
    </source>
</reference>
<feature type="compositionally biased region" description="Low complexity" evidence="2">
    <location>
        <begin position="108"/>
        <end position="118"/>
    </location>
</feature>
<dbReference type="RefSeq" id="WP_105421530.1">
    <property type="nucleotide sequence ID" value="NZ_PUIO01000058.1"/>
</dbReference>
<dbReference type="Pfam" id="PF23359">
    <property type="entry name" value="Lsr2_DNA-bd"/>
    <property type="match status" value="2"/>
</dbReference>
<feature type="domain" description="Lsr2 DNA-binding" evidence="3">
    <location>
        <begin position="12"/>
        <end position="47"/>
    </location>
</feature>
<evidence type="ECO:0000313" key="5">
    <source>
        <dbReference type="Proteomes" id="UP000239290"/>
    </source>
</evidence>
<evidence type="ECO:0000256" key="1">
    <source>
        <dbReference type="ARBA" id="ARBA00023125"/>
    </source>
</evidence>
<evidence type="ECO:0000256" key="2">
    <source>
        <dbReference type="SAM" id="MobiDB-lite"/>
    </source>
</evidence>
<feature type="domain" description="Lsr2 DNA-binding" evidence="3">
    <location>
        <begin position="136"/>
        <end position="170"/>
    </location>
</feature>
<keyword evidence="1" id="KW-0238">DNA-binding</keyword>
<dbReference type="GO" id="GO:0003677">
    <property type="term" value="F:DNA binding"/>
    <property type="evidence" value="ECO:0007669"/>
    <property type="project" value="UniProtKB-KW"/>
</dbReference>
<evidence type="ECO:0000313" key="4">
    <source>
        <dbReference type="EMBL" id="PQP17279.1"/>
    </source>
</evidence>
<evidence type="ECO:0000259" key="3">
    <source>
        <dbReference type="Pfam" id="PF23359"/>
    </source>
</evidence>
<sequence>MAVSPEGSAGSAKKTTKEIREWALGEGLEVSSRGRIPVEIEQAFHDAQAKTAQAKPVPVKKTAAKKPAAKKKTATPAPVKRVAASKAPAEKKIGATKTAPEKPTGTNAAMKKAVAEKPVAAKMPVKKAVGNIGPAKTTNKEIREWATAEGRQVSSRGRISVEIERAFHDAQAEPVA</sequence>
<feature type="region of interest" description="Disordered" evidence="2">
    <location>
        <begin position="48"/>
        <end position="118"/>
    </location>
</feature>
<comment type="caution">
    <text evidence="4">The sequence shown here is derived from an EMBL/GenBank/DDBJ whole genome shotgun (WGS) entry which is preliminary data.</text>
</comment>
<organism evidence="4 5">
    <name type="scientific">Rhodococcus opacus</name>
    <name type="common">Nocardia opaca</name>
    <dbReference type="NCBI Taxonomy" id="37919"/>
    <lineage>
        <taxon>Bacteria</taxon>
        <taxon>Bacillati</taxon>
        <taxon>Actinomycetota</taxon>
        <taxon>Actinomycetes</taxon>
        <taxon>Mycobacteriales</taxon>
        <taxon>Nocardiaceae</taxon>
        <taxon>Rhodococcus</taxon>
    </lineage>
</organism>
<accession>A0A2S8IRG4</accession>
<protein>
    <recommendedName>
        <fullName evidence="3">Lsr2 DNA-binding domain-containing protein</fullName>
    </recommendedName>
</protein>
<proteinExistence type="predicted"/>
<name>A0A2S8IRG4_RHOOP</name>
<dbReference type="InterPro" id="IPR036625">
    <property type="entry name" value="E3-bd_dom_sf"/>
</dbReference>
<dbReference type="EMBL" id="PUIO01000058">
    <property type="protein sequence ID" value="PQP17279.1"/>
    <property type="molecule type" value="Genomic_DNA"/>
</dbReference>
<dbReference type="InterPro" id="IPR055370">
    <property type="entry name" value="Lsr2_DNA-bd"/>
</dbReference>
<gene>
    <name evidence="4" type="ORF">C5613_34755</name>
</gene>
<dbReference type="Gene3D" id="4.10.320.10">
    <property type="entry name" value="E3-binding domain"/>
    <property type="match status" value="2"/>
</dbReference>
<dbReference type="AlphaFoldDB" id="A0A2S8IRG4"/>
<dbReference type="Proteomes" id="UP000239290">
    <property type="component" value="Unassembled WGS sequence"/>
</dbReference>